<evidence type="ECO:0000259" key="4">
    <source>
        <dbReference type="Pfam" id="PF00582"/>
    </source>
</evidence>
<accession>A0ABN0VQ38</accession>
<dbReference type="InterPro" id="IPR006016">
    <property type="entry name" value="UspA"/>
</dbReference>
<dbReference type="SUPFAM" id="SSF52402">
    <property type="entry name" value="Adenine nucleotide alpha hydrolases-like"/>
    <property type="match status" value="2"/>
</dbReference>
<comment type="caution">
    <text evidence="5">The sequence shown here is derived from an EMBL/GenBank/DDBJ whole genome shotgun (WGS) entry which is preliminary data.</text>
</comment>
<evidence type="ECO:0000256" key="2">
    <source>
        <dbReference type="ARBA" id="ARBA00022741"/>
    </source>
</evidence>
<comment type="similarity">
    <text evidence="1">Belongs to the universal stress protein A family.</text>
</comment>
<evidence type="ECO:0000313" key="6">
    <source>
        <dbReference type="Proteomes" id="UP001501822"/>
    </source>
</evidence>
<dbReference type="InterPro" id="IPR006015">
    <property type="entry name" value="Universal_stress_UspA"/>
</dbReference>
<dbReference type="PANTHER" id="PTHR46268">
    <property type="entry name" value="STRESS RESPONSE PROTEIN NHAX"/>
    <property type="match status" value="1"/>
</dbReference>
<dbReference type="Pfam" id="PF00582">
    <property type="entry name" value="Usp"/>
    <property type="match status" value="2"/>
</dbReference>
<evidence type="ECO:0000256" key="3">
    <source>
        <dbReference type="ARBA" id="ARBA00022840"/>
    </source>
</evidence>
<keyword evidence="2" id="KW-0547">Nucleotide-binding</keyword>
<sequence>MAVSGSRTPEEAGPVIAYVDGTPSGDDAVIWAIEEAGRRGVLVRVLPRREPDRLLAEAADAAMIVVGSTGFLAMSRLATGSTAMEVAVRADVPVVVIRPGLPDAAPGPSAGRVVAGVDGTDLSRAAIRFAFAEADDHECGLTLVHAVDREEDREPAEAMLTRLAGERPDVRTVVRAGLASAILIEESAGAELLVVGSRGRAGLSGMMLGSVSQAVVHRAHCPVAVVRATPP</sequence>
<name>A0ABN0VQ38_9ACTN</name>
<feature type="domain" description="UspA" evidence="4">
    <location>
        <begin position="156"/>
        <end position="227"/>
    </location>
</feature>
<proteinExistence type="inferred from homology"/>
<dbReference type="Proteomes" id="UP001501822">
    <property type="component" value="Unassembled WGS sequence"/>
</dbReference>
<feature type="domain" description="UspA" evidence="4">
    <location>
        <begin position="54"/>
        <end position="98"/>
    </location>
</feature>
<reference evidence="5 6" key="1">
    <citation type="journal article" date="2019" name="Int. J. Syst. Evol. Microbiol.">
        <title>The Global Catalogue of Microorganisms (GCM) 10K type strain sequencing project: providing services to taxonomists for standard genome sequencing and annotation.</title>
        <authorList>
            <consortium name="The Broad Institute Genomics Platform"/>
            <consortium name="The Broad Institute Genome Sequencing Center for Infectious Disease"/>
            <person name="Wu L."/>
            <person name="Ma J."/>
        </authorList>
    </citation>
    <scope>NUCLEOTIDE SEQUENCE [LARGE SCALE GENOMIC DNA]</scope>
    <source>
        <strain evidence="5 6">JCM 3146</strain>
    </source>
</reference>
<protein>
    <recommendedName>
        <fullName evidence="4">UspA domain-containing protein</fullName>
    </recommendedName>
</protein>
<organism evidence="5 6">
    <name type="scientific">Actinoallomurus spadix</name>
    <dbReference type="NCBI Taxonomy" id="79912"/>
    <lineage>
        <taxon>Bacteria</taxon>
        <taxon>Bacillati</taxon>
        <taxon>Actinomycetota</taxon>
        <taxon>Actinomycetes</taxon>
        <taxon>Streptosporangiales</taxon>
        <taxon>Thermomonosporaceae</taxon>
        <taxon>Actinoallomurus</taxon>
    </lineage>
</organism>
<dbReference type="PANTHER" id="PTHR46268:SF27">
    <property type="entry name" value="UNIVERSAL STRESS PROTEIN RV2623"/>
    <property type="match status" value="1"/>
</dbReference>
<keyword evidence="6" id="KW-1185">Reference proteome</keyword>
<dbReference type="Gene3D" id="3.40.50.12370">
    <property type="match status" value="1"/>
</dbReference>
<gene>
    <name evidence="5" type="ORF">GCM10010151_00680</name>
</gene>
<dbReference type="PRINTS" id="PR01438">
    <property type="entry name" value="UNVRSLSTRESS"/>
</dbReference>
<evidence type="ECO:0000256" key="1">
    <source>
        <dbReference type="ARBA" id="ARBA00008791"/>
    </source>
</evidence>
<dbReference type="EMBL" id="BAAABM010000002">
    <property type="protein sequence ID" value="GAA0314468.1"/>
    <property type="molecule type" value="Genomic_DNA"/>
</dbReference>
<evidence type="ECO:0000313" key="5">
    <source>
        <dbReference type="EMBL" id="GAA0314468.1"/>
    </source>
</evidence>
<keyword evidence="3" id="KW-0067">ATP-binding</keyword>